<protein>
    <submittedName>
        <fullName evidence="9">MFS transporter</fullName>
    </submittedName>
</protein>
<dbReference type="CDD" id="cd06173">
    <property type="entry name" value="MFS_MefA_like"/>
    <property type="match status" value="1"/>
</dbReference>
<keyword evidence="6 7" id="KW-0472">Membrane</keyword>
<feature type="transmembrane region" description="Helical" evidence="7">
    <location>
        <begin position="145"/>
        <end position="162"/>
    </location>
</feature>
<organism evidence="9 10">
    <name type="scientific">Peribacillus simplex NBRC 15720 = DSM 1321</name>
    <dbReference type="NCBI Taxonomy" id="1349754"/>
    <lineage>
        <taxon>Bacteria</taxon>
        <taxon>Bacillati</taxon>
        <taxon>Bacillota</taxon>
        <taxon>Bacilli</taxon>
        <taxon>Bacillales</taxon>
        <taxon>Bacillaceae</taxon>
        <taxon>Peribacillus</taxon>
    </lineage>
</organism>
<dbReference type="OrthoDB" id="2156306at2"/>
<evidence type="ECO:0000256" key="4">
    <source>
        <dbReference type="ARBA" id="ARBA00022692"/>
    </source>
</evidence>
<sequence>MTLRNTLVSWKYPSILLCGIGISNFGSWVYFIALNLIVLDMTDSALALAGLYIVKPMAAIFTNVWAGSVIDRINKRNLMVALDLFRMVFIALLPLTSSIWIIYSLVFVINMAGAMFVTTSRSYITKLIPVEQRKRFNSLRSLMDSGAFLIGPALAGILFLIGTPVLAIYINAAALLLSGIITLFMPNLEKDHSLEQSSHYLSWTIMKKDWSIVLDFSRKSSYIMLIYFLFSCMVVMETAIDSQEAAFAKAVLFLSDSDYGFLVSIAGAGIIAGAIVNAVFISKVQISYLIGLGSLFVSIGYMIYAFSNSFSLAAIGFFIIAFSLAFANTGFQTFYQNNIPVEIMGRVGSIFGLLEALLIICTTAIVGVSAHFISIRFVVISGSLIMLALSIILSMLSMKASKSRYYSVGNVEVKAGEKM</sequence>
<dbReference type="SUPFAM" id="SSF103473">
    <property type="entry name" value="MFS general substrate transporter"/>
    <property type="match status" value="1"/>
</dbReference>
<dbReference type="Pfam" id="PF07690">
    <property type="entry name" value="MFS_1"/>
    <property type="match status" value="1"/>
</dbReference>
<feature type="transmembrane region" description="Helical" evidence="7">
    <location>
        <begin position="312"/>
        <end position="335"/>
    </location>
</feature>
<dbReference type="AlphaFoldDB" id="A0A223EJF9"/>
<dbReference type="GO" id="GO:0022857">
    <property type="term" value="F:transmembrane transporter activity"/>
    <property type="evidence" value="ECO:0007669"/>
    <property type="project" value="InterPro"/>
</dbReference>
<evidence type="ECO:0000313" key="10">
    <source>
        <dbReference type="Proteomes" id="UP000214618"/>
    </source>
</evidence>
<feature type="transmembrane region" description="Helical" evidence="7">
    <location>
        <begin position="347"/>
        <end position="367"/>
    </location>
</feature>
<evidence type="ECO:0000256" key="7">
    <source>
        <dbReference type="SAM" id="Phobius"/>
    </source>
</evidence>
<feature type="transmembrane region" description="Helical" evidence="7">
    <location>
        <begin position="288"/>
        <end position="306"/>
    </location>
</feature>
<feature type="transmembrane region" description="Helical" evidence="7">
    <location>
        <begin position="45"/>
        <end position="66"/>
    </location>
</feature>
<gene>
    <name evidence="9" type="ORF">BS1321_15750</name>
</gene>
<feature type="domain" description="Major facilitator superfamily (MFS) profile" evidence="8">
    <location>
        <begin position="12"/>
        <end position="399"/>
    </location>
</feature>
<keyword evidence="2" id="KW-0813">Transport</keyword>
<feature type="transmembrane region" description="Helical" evidence="7">
    <location>
        <begin position="260"/>
        <end position="281"/>
    </location>
</feature>
<feature type="transmembrane region" description="Helical" evidence="7">
    <location>
        <begin position="12"/>
        <end position="33"/>
    </location>
</feature>
<name>A0A223EJF9_9BACI</name>
<dbReference type="EMBL" id="CP017704">
    <property type="protein sequence ID" value="ASS95235.1"/>
    <property type="molecule type" value="Genomic_DNA"/>
</dbReference>
<keyword evidence="3" id="KW-1003">Cell membrane</keyword>
<dbReference type="GO" id="GO:0005886">
    <property type="term" value="C:plasma membrane"/>
    <property type="evidence" value="ECO:0007669"/>
    <property type="project" value="UniProtKB-SubCell"/>
</dbReference>
<reference evidence="9 10" key="1">
    <citation type="submission" date="2016-10" db="EMBL/GenBank/DDBJ databases">
        <title>The whole genome sequencing and assembly of Bacillus simplex DSM 1321 strain.</title>
        <authorList>
            <person name="Park M.-K."/>
            <person name="Lee Y.-J."/>
            <person name="Yi H."/>
            <person name="Bahn Y.-S."/>
            <person name="Kim J.F."/>
            <person name="Lee D.-W."/>
        </authorList>
    </citation>
    <scope>NUCLEOTIDE SEQUENCE [LARGE SCALE GENOMIC DNA]</scope>
    <source>
        <strain evidence="9 10">DSM 1321</strain>
    </source>
</reference>
<evidence type="ECO:0000256" key="3">
    <source>
        <dbReference type="ARBA" id="ARBA00022475"/>
    </source>
</evidence>
<evidence type="ECO:0000256" key="2">
    <source>
        <dbReference type="ARBA" id="ARBA00022448"/>
    </source>
</evidence>
<evidence type="ECO:0000256" key="6">
    <source>
        <dbReference type="ARBA" id="ARBA00023136"/>
    </source>
</evidence>
<evidence type="ECO:0000256" key="1">
    <source>
        <dbReference type="ARBA" id="ARBA00004651"/>
    </source>
</evidence>
<dbReference type="InterPro" id="IPR020846">
    <property type="entry name" value="MFS_dom"/>
</dbReference>
<dbReference type="Proteomes" id="UP000214618">
    <property type="component" value="Chromosome"/>
</dbReference>
<dbReference type="PANTHER" id="PTHR43266:SF2">
    <property type="entry name" value="MAJOR FACILITATOR SUPERFAMILY (MFS) PROFILE DOMAIN-CONTAINING PROTEIN"/>
    <property type="match status" value="1"/>
</dbReference>
<feature type="transmembrane region" description="Helical" evidence="7">
    <location>
        <begin position="222"/>
        <end position="240"/>
    </location>
</feature>
<dbReference type="PANTHER" id="PTHR43266">
    <property type="entry name" value="MACROLIDE-EFFLUX PROTEIN"/>
    <property type="match status" value="1"/>
</dbReference>
<evidence type="ECO:0000313" key="9">
    <source>
        <dbReference type="EMBL" id="ASS95235.1"/>
    </source>
</evidence>
<evidence type="ECO:0000256" key="5">
    <source>
        <dbReference type="ARBA" id="ARBA00022989"/>
    </source>
</evidence>
<feature type="transmembrane region" description="Helical" evidence="7">
    <location>
        <begin position="373"/>
        <end position="396"/>
    </location>
</feature>
<dbReference type="RefSeq" id="WP_063236326.1">
    <property type="nucleotide sequence ID" value="NZ_BCVO01000046.1"/>
</dbReference>
<dbReference type="InterPro" id="IPR011701">
    <property type="entry name" value="MFS"/>
</dbReference>
<evidence type="ECO:0000259" key="8">
    <source>
        <dbReference type="PROSITE" id="PS50850"/>
    </source>
</evidence>
<proteinExistence type="predicted"/>
<dbReference type="GeneID" id="56474216"/>
<dbReference type="PROSITE" id="PS50850">
    <property type="entry name" value="MFS"/>
    <property type="match status" value="1"/>
</dbReference>
<comment type="subcellular location">
    <subcellularLocation>
        <location evidence="1">Cell membrane</location>
        <topology evidence="1">Multi-pass membrane protein</topology>
    </subcellularLocation>
</comment>
<dbReference type="InterPro" id="IPR036259">
    <property type="entry name" value="MFS_trans_sf"/>
</dbReference>
<keyword evidence="5 7" id="KW-1133">Transmembrane helix</keyword>
<dbReference type="Gene3D" id="1.20.1250.20">
    <property type="entry name" value="MFS general substrate transporter like domains"/>
    <property type="match status" value="1"/>
</dbReference>
<accession>A0A223EJF9</accession>
<keyword evidence="4 7" id="KW-0812">Transmembrane</keyword>